<name>A0A1I4P9Z2_9GAMM</name>
<gene>
    <name evidence="2" type="ORF">SAMN04487963_1887</name>
</gene>
<protein>
    <recommendedName>
        <fullName evidence="1">MOSC domain-containing protein</fullName>
    </recommendedName>
</protein>
<dbReference type="SUPFAM" id="SSF50800">
    <property type="entry name" value="PK beta-barrel domain-like"/>
    <property type="match status" value="1"/>
</dbReference>
<evidence type="ECO:0000259" key="1">
    <source>
        <dbReference type="PROSITE" id="PS51340"/>
    </source>
</evidence>
<organism evidence="2 3">
    <name type="scientific">Marinobacter zhejiangensis</name>
    <dbReference type="NCBI Taxonomy" id="488535"/>
    <lineage>
        <taxon>Bacteria</taxon>
        <taxon>Pseudomonadati</taxon>
        <taxon>Pseudomonadota</taxon>
        <taxon>Gammaproteobacteria</taxon>
        <taxon>Pseudomonadales</taxon>
        <taxon>Marinobacteraceae</taxon>
        <taxon>Marinobacter</taxon>
    </lineage>
</organism>
<dbReference type="InterPro" id="IPR005303">
    <property type="entry name" value="MOCOS_middle"/>
</dbReference>
<keyword evidence="3" id="KW-1185">Reference proteome</keyword>
<dbReference type="OrthoDB" id="581532at2"/>
<dbReference type="Pfam" id="PF03473">
    <property type="entry name" value="MOSC"/>
    <property type="match status" value="1"/>
</dbReference>
<reference evidence="3" key="1">
    <citation type="submission" date="2016-10" db="EMBL/GenBank/DDBJ databases">
        <authorList>
            <person name="Varghese N."/>
            <person name="Submissions S."/>
        </authorList>
    </citation>
    <scope>NUCLEOTIDE SEQUENCE [LARGE SCALE GENOMIC DNA]</scope>
    <source>
        <strain evidence="3">CGMCC 1.7061</strain>
    </source>
</reference>
<dbReference type="SUPFAM" id="SSF141673">
    <property type="entry name" value="MOSC N-terminal domain-like"/>
    <property type="match status" value="1"/>
</dbReference>
<dbReference type="GO" id="GO:0003824">
    <property type="term" value="F:catalytic activity"/>
    <property type="evidence" value="ECO:0007669"/>
    <property type="project" value="InterPro"/>
</dbReference>
<dbReference type="STRING" id="488535.SAMN04487963_1887"/>
<dbReference type="RefSeq" id="WP_092021834.1">
    <property type="nucleotide sequence ID" value="NZ_FOUE01000002.1"/>
</dbReference>
<dbReference type="Pfam" id="PF03476">
    <property type="entry name" value="MOSC_N"/>
    <property type="match status" value="1"/>
</dbReference>
<dbReference type="InterPro" id="IPR005302">
    <property type="entry name" value="MoCF_Sase_C"/>
</dbReference>
<dbReference type="InterPro" id="IPR011037">
    <property type="entry name" value="Pyrv_Knase-like_insert_dom_sf"/>
</dbReference>
<dbReference type="PROSITE" id="PS51340">
    <property type="entry name" value="MOSC"/>
    <property type="match status" value="1"/>
</dbReference>
<sequence>MQVVSLFIYPVKSLRGVPVDVMKLDDFGPESDRRWMLVDASNSFVTQRTHPALALIDLAISDGGLLSVSVPGGGAGERLFPGGQEIRVRVWNDWVLAREAEEGASRLVSDYLGEEVRFVYMPDSTVRRVDTQRVFEERRVGFADGFPFLIVNQASLDDLNQKLDTPVDIRHFRPNIVVSGETPWQEDGWVELAVGQVPFRLVKPCSRCVMTTVDPERGVKSANLEPLRTLGRFRRTPDGVMFGMNAIHNGSPGQIAVGDPVSFV</sequence>
<dbReference type="AlphaFoldDB" id="A0A1I4P9Z2"/>
<evidence type="ECO:0000313" key="3">
    <source>
        <dbReference type="Proteomes" id="UP000198519"/>
    </source>
</evidence>
<dbReference type="GO" id="GO:0030170">
    <property type="term" value="F:pyridoxal phosphate binding"/>
    <property type="evidence" value="ECO:0007669"/>
    <property type="project" value="InterPro"/>
</dbReference>
<dbReference type="Proteomes" id="UP000198519">
    <property type="component" value="Unassembled WGS sequence"/>
</dbReference>
<dbReference type="PANTHER" id="PTHR14237">
    <property type="entry name" value="MOLYBDOPTERIN COFACTOR SULFURASE MOSC"/>
    <property type="match status" value="1"/>
</dbReference>
<dbReference type="EMBL" id="FOUE01000002">
    <property type="protein sequence ID" value="SFM24529.1"/>
    <property type="molecule type" value="Genomic_DNA"/>
</dbReference>
<proteinExistence type="predicted"/>
<feature type="domain" description="MOSC" evidence="1">
    <location>
        <begin position="124"/>
        <end position="264"/>
    </location>
</feature>
<accession>A0A1I4P9Z2</accession>
<evidence type="ECO:0000313" key="2">
    <source>
        <dbReference type="EMBL" id="SFM24529.1"/>
    </source>
</evidence>
<dbReference type="GO" id="GO:0030151">
    <property type="term" value="F:molybdenum ion binding"/>
    <property type="evidence" value="ECO:0007669"/>
    <property type="project" value="InterPro"/>
</dbReference>
<dbReference type="PANTHER" id="PTHR14237:SF19">
    <property type="entry name" value="MITOCHONDRIAL AMIDOXIME REDUCING COMPONENT 1"/>
    <property type="match status" value="1"/>
</dbReference>